<evidence type="ECO:0000313" key="4">
    <source>
        <dbReference type="Proteomes" id="UP000182045"/>
    </source>
</evidence>
<sequence length="302" mass="32081">MSFDNIAVLDWSAASTPKRGRDSIWLGLAGPEGVQAENLPTRALAAERLAALFNATLARGARLLLACDLSFGFPAGFAPVVAGQPHALAVWDWLARHIQDDASNRHNLREVAALANGHFPGSGPFWGNGAKLEVPGLPRRKPALPDGLAEFRQTEDLARAQGLNPKSSWQLAGAGAVGAQNLVGLPVLARLRARFGAAVAVWPFQAPDTPIVLVETYTALVDGPVRRADPALVRDAAQVTLLAQALRGMARAGRLNALFAPPPPKTLPEEGWIFGLGHQAALAEFTTNGHDPVTRSYQSRMS</sequence>
<dbReference type="EMBL" id="LJSG01000002">
    <property type="protein sequence ID" value="KPP95883.1"/>
    <property type="molecule type" value="Genomic_DNA"/>
</dbReference>
<reference evidence="1 4" key="2">
    <citation type="submission" date="2016-01" db="EMBL/GenBank/DDBJ databases">
        <authorList>
            <person name="Varghese N."/>
        </authorList>
    </citation>
    <scope>NUCLEOTIDE SEQUENCE [LARGE SCALE GENOMIC DNA]</scope>
    <source>
        <strain evidence="1 4">HL-91</strain>
    </source>
</reference>
<reference evidence="2 3" key="1">
    <citation type="submission" date="2015-09" db="EMBL/GenBank/DDBJ databases">
        <title>Identification and resolution of microdiversity through metagenomic sequencing of parallel consortia.</title>
        <authorList>
            <person name="Nelson W.C."/>
            <person name="Romine M.F."/>
            <person name="Lindemann S.R."/>
        </authorList>
    </citation>
    <scope>NUCLEOTIDE SEQUENCE [LARGE SCALE GENOMIC DNA]</scope>
    <source>
        <strain evidence="2">HL-91</strain>
    </source>
</reference>
<dbReference type="EMBL" id="FBYC01000004">
    <property type="protein sequence ID" value="CUX81552.1"/>
    <property type="molecule type" value="Genomic_DNA"/>
</dbReference>
<evidence type="ECO:0000313" key="1">
    <source>
        <dbReference type="EMBL" id="CUX81552.1"/>
    </source>
</evidence>
<protein>
    <submittedName>
        <fullName evidence="2">Molybdopterin-guanine dinucleotide biosynthesis protein B</fullName>
    </submittedName>
</protein>
<name>A0A0P7X5Q2_9RHOB</name>
<dbReference type="AlphaFoldDB" id="A0A0P7X5Q2"/>
<gene>
    <name evidence="2" type="primary">mobB</name>
    <name evidence="1" type="ORF">Ga0058931_1832</name>
    <name evidence="2" type="ORF">HLUCCA05_04215</name>
</gene>
<dbReference type="RefSeq" id="WP_072246061.1">
    <property type="nucleotide sequence ID" value="NZ_FBYC01000004.1"/>
</dbReference>
<organism evidence="2 3">
    <name type="scientific">Roseibaca calidilacus</name>
    <dbReference type="NCBI Taxonomy" id="1666912"/>
    <lineage>
        <taxon>Bacteria</taxon>
        <taxon>Pseudomonadati</taxon>
        <taxon>Pseudomonadota</taxon>
        <taxon>Alphaproteobacteria</taxon>
        <taxon>Rhodobacterales</taxon>
        <taxon>Paracoccaceae</taxon>
        <taxon>Roseinatronobacter</taxon>
    </lineage>
</organism>
<evidence type="ECO:0000313" key="3">
    <source>
        <dbReference type="Proteomes" id="UP000050413"/>
    </source>
</evidence>
<dbReference type="Proteomes" id="UP000050413">
    <property type="component" value="Unassembled WGS sequence"/>
</dbReference>
<dbReference type="STRING" id="1666912.Ga0058931_1832"/>
<keyword evidence="4" id="KW-1185">Reference proteome</keyword>
<accession>A0A0P7X5Q2</accession>
<dbReference type="Proteomes" id="UP000182045">
    <property type="component" value="Unassembled WGS sequence"/>
</dbReference>
<proteinExistence type="predicted"/>
<comment type="caution">
    <text evidence="2">The sequence shown here is derived from an EMBL/GenBank/DDBJ whole genome shotgun (WGS) entry which is preliminary data.</text>
</comment>
<evidence type="ECO:0000313" key="2">
    <source>
        <dbReference type="EMBL" id="KPP95883.1"/>
    </source>
</evidence>
<dbReference type="OrthoDB" id="9804758at2"/>